<dbReference type="PANTHER" id="PTHR14859">
    <property type="entry name" value="CALCOFLUOR WHITE HYPERSENSITIVE PROTEIN PRECURSOR"/>
    <property type="match status" value="1"/>
</dbReference>
<dbReference type="STRING" id="690879.TSACC_21334"/>
<dbReference type="SUPFAM" id="SSF56219">
    <property type="entry name" value="DNase I-like"/>
    <property type="match status" value="1"/>
</dbReference>
<dbReference type="PANTHER" id="PTHR14859:SF1">
    <property type="entry name" value="PGAP2-INTERACTING PROTEIN"/>
    <property type="match status" value="1"/>
</dbReference>
<keyword evidence="2" id="KW-0378">Hydrolase</keyword>
<comment type="caution">
    <text evidence="2">The sequence shown here is derived from an EMBL/GenBank/DDBJ whole genome shotgun (WGS) entry which is preliminary data.</text>
</comment>
<dbReference type="InterPro" id="IPR051916">
    <property type="entry name" value="GPI-anchor_lipid_remodeler"/>
</dbReference>
<dbReference type="Proteomes" id="UP000076023">
    <property type="component" value="Unassembled WGS sequence"/>
</dbReference>
<dbReference type="AlphaFoldDB" id="A0A146G5W6"/>
<keyword evidence="2" id="KW-0269">Exonuclease</keyword>
<dbReference type="InterPro" id="IPR036691">
    <property type="entry name" value="Endo/exonu/phosph_ase_sf"/>
</dbReference>
<protein>
    <submittedName>
        <fullName evidence="2">Metal-dependent hydrolase, endonuclease/exonuclease/phosphatase family</fullName>
    </submittedName>
</protein>
<accession>A0A146G5W6</accession>
<dbReference type="Gene3D" id="3.60.10.10">
    <property type="entry name" value="Endonuclease/exonuclease/phosphatase"/>
    <property type="match status" value="1"/>
</dbReference>
<dbReference type="GO" id="GO:0004519">
    <property type="term" value="F:endonuclease activity"/>
    <property type="evidence" value="ECO:0007669"/>
    <property type="project" value="UniProtKB-KW"/>
</dbReference>
<dbReference type="GO" id="GO:0006506">
    <property type="term" value="P:GPI anchor biosynthetic process"/>
    <property type="evidence" value="ECO:0007669"/>
    <property type="project" value="TreeGrafter"/>
</dbReference>
<evidence type="ECO:0000313" key="3">
    <source>
        <dbReference type="Proteomes" id="UP000076023"/>
    </source>
</evidence>
<dbReference type="Pfam" id="PF03372">
    <property type="entry name" value="Exo_endo_phos"/>
    <property type="match status" value="1"/>
</dbReference>
<dbReference type="GO" id="GO:0004527">
    <property type="term" value="F:exonuclease activity"/>
    <property type="evidence" value="ECO:0007669"/>
    <property type="project" value="UniProtKB-KW"/>
</dbReference>
<dbReference type="InterPro" id="IPR005135">
    <property type="entry name" value="Endo/exonuclease/phosphatase"/>
</dbReference>
<name>A0A146G5W6_TERSA</name>
<keyword evidence="2" id="KW-0540">Nuclease</keyword>
<keyword evidence="3" id="KW-1185">Reference proteome</keyword>
<feature type="domain" description="Endonuclease/exonuclease/phosphatase" evidence="1">
    <location>
        <begin position="5"/>
        <end position="244"/>
    </location>
</feature>
<organism evidence="2 3">
    <name type="scientific">Terrimicrobium sacchariphilum</name>
    <dbReference type="NCBI Taxonomy" id="690879"/>
    <lineage>
        <taxon>Bacteria</taxon>
        <taxon>Pseudomonadati</taxon>
        <taxon>Verrucomicrobiota</taxon>
        <taxon>Terrimicrobiia</taxon>
        <taxon>Terrimicrobiales</taxon>
        <taxon>Terrimicrobiaceae</taxon>
        <taxon>Terrimicrobium</taxon>
    </lineage>
</organism>
<proteinExistence type="predicted"/>
<gene>
    <name evidence="2" type="ORF">TSACC_21334</name>
</gene>
<dbReference type="OrthoDB" id="155529at2"/>
<keyword evidence="2" id="KW-0255">Endonuclease</keyword>
<evidence type="ECO:0000259" key="1">
    <source>
        <dbReference type="Pfam" id="PF03372"/>
    </source>
</evidence>
<dbReference type="InParanoid" id="A0A146G5W6"/>
<reference evidence="3" key="1">
    <citation type="journal article" date="2017" name="Genome Announc.">
        <title>Draft Genome Sequence of Terrimicrobium sacchariphilum NM-5T, a Facultative Anaerobic Soil Bacterium of the Class Spartobacteria.</title>
        <authorList>
            <person name="Qiu Y.L."/>
            <person name="Tourlousse D.M."/>
            <person name="Matsuura N."/>
            <person name="Ohashi A."/>
            <person name="Sekiguchi Y."/>
        </authorList>
    </citation>
    <scope>NUCLEOTIDE SEQUENCE [LARGE SCALE GENOMIC DNA]</scope>
    <source>
        <strain evidence="3">NM-5</strain>
    </source>
</reference>
<dbReference type="EMBL" id="BDCO01000002">
    <property type="protein sequence ID" value="GAT32931.1"/>
    <property type="molecule type" value="Genomic_DNA"/>
</dbReference>
<dbReference type="GO" id="GO:0016020">
    <property type="term" value="C:membrane"/>
    <property type="evidence" value="ECO:0007669"/>
    <property type="project" value="GOC"/>
</dbReference>
<sequence length="254" mass="28795">MFSTLTFNMQNGQLWDDASPDDTPVDLDASVAFIQEQDCDIVFLQEVECGFEGGGQIEPPPNYEFLRSRLPEYDAVFGYPLKNPLELPFGLGLAIFSKTPLRSFSRIDLPPADIRFEYAGIERRPSHRLLISAETEIEGRAVRLINTHLQAFFMIKASSNDHREQRDLVEEELRRSGEPTLLAGDFNSSPEETLLAQFGEAGFRTAQADQVTWKRMPFVVDHIFYNAPFRLESSRVVPTKASDHDAVRAEFSFV</sequence>
<evidence type="ECO:0000313" key="2">
    <source>
        <dbReference type="EMBL" id="GAT32931.1"/>
    </source>
</evidence>